<evidence type="ECO:0000256" key="1">
    <source>
        <dbReference type="SAM" id="MobiDB-lite"/>
    </source>
</evidence>
<dbReference type="Proteomes" id="UP000269221">
    <property type="component" value="Unassembled WGS sequence"/>
</dbReference>
<accession>A0A3M0J564</accession>
<protein>
    <submittedName>
        <fullName evidence="2">Uncharacterized protein</fullName>
    </submittedName>
</protein>
<feature type="region of interest" description="Disordered" evidence="1">
    <location>
        <begin position="34"/>
        <end position="101"/>
    </location>
</feature>
<gene>
    <name evidence="2" type="ORF">DUI87_26594</name>
</gene>
<dbReference type="EMBL" id="QRBI01000172">
    <property type="protein sequence ID" value="RMB96531.1"/>
    <property type="molecule type" value="Genomic_DNA"/>
</dbReference>
<evidence type="ECO:0000313" key="2">
    <source>
        <dbReference type="EMBL" id="RMB96531.1"/>
    </source>
</evidence>
<feature type="compositionally biased region" description="Pro residues" evidence="1">
    <location>
        <begin position="37"/>
        <end position="96"/>
    </location>
</feature>
<sequence>MAERGGGGDGEAAAAAGERFGTDLRMAQQQALRFRGPAPPPSAVLRGPPPLLRPPPPFGMMRGPPPPPRPPFGRPPFDPSMPPMPPPGGIPPPMGPPHLQEDMEVLERIQRRAVKLVESLEHESDESSSGI</sequence>
<feature type="compositionally biased region" description="Gly residues" evidence="1">
    <location>
        <begin position="1"/>
        <end position="10"/>
    </location>
</feature>
<organism evidence="2 3">
    <name type="scientific">Hirundo rustica rustica</name>
    <dbReference type="NCBI Taxonomy" id="333673"/>
    <lineage>
        <taxon>Eukaryota</taxon>
        <taxon>Metazoa</taxon>
        <taxon>Chordata</taxon>
        <taxon>Craniata</taxon>
        <taxon>Vertebrata</taxon>
        <taxon>Euteleostomi</taxon>
        <taxon>Archelosauria</taxon>
        <taxon>Archosauria</taxon>
        <taxon>Dinosauria</taxon>
        <taxon>Saurischia</taxon>
        <taxon>Theropoda</taxon>
        <taxon>Coelurosauria</taxon>
        <taxon>Aves</taxon>
        <taxon>Neognathae</taxon>
        <taxon>Neoaves</taxon>
        <taxon>Telluraves</taxon>
        <taxon>Australaves</taxon>
        <taxon>Passeriformes</taxon>
        <taxon>Sylvioidea</taxon>
        <taxon>Hirundinidae</taxon>
        <taxon>Hirundo</taxon>
    </lineage>
</organism>
<keyword evidence="3" id="KW-1185">Reference proteome</keyword>
<reference evidence="2 3" key="1">
    <citation type="submission" date="2018-07" db="EMBL/GenBank/DDBJ databases">
        <title>A high quality draft genome assembly of the barn swallow (H. rustica rustica).</title>
        <authorList>
            <person name="Formenti G."/>
            <person name="Chiara M."/>
            <person name="Poveda L."/>
            <person name="Francoijs K.-J."/>
            <person name="Bonisoli-Alquati A."/>
            <person name="Canova L."/>
            <person name="Gianfranceschi L."/>
            <person name="Horner D.S."/>
            <person name="Saino N."/>
        </authorList>
    </citation>
    <scope>NUCLEOTIDE SEQUENCE [LARGE SCALE GENOMIC DNA]</scope>
    <source>
        <strain evidence="2">Chelidonia</strain>
        <tissue evidence="2">Blood</tissue>
    </source>
</reference>
<evidence type="ECO:0000313" key="3">
    <source>
        <dbReference type="Proteomes" id="UP000269221"/>
    </source>
</evidence>
<comment type="caution">
    <text evidence="2">The sequence shown here is derived from an EMBL/GenBank/DDBJ whole genome shotgun (WGS) entry which is preliminary data.</text>
</comment>
<dbReference type="AlphaFoldDB" id="A0A3M0J564"/>
<dbReference type="STRING" id="333673.A0A3M0J564"/>
<name>A0A3M0J564_HIRRU</name>
<proteinExistence type="predicted"/>
<feature type="region of interest" description="Disordered" evidence="1">
    <location>
        <begin position="1"/>
        <end position="20"/>
    </location>
</feature>